<feature type="region of interest" description="Disordered" evidence="2">
    <location>
        <begin position="94"/>
        <end position="132"/>
    </location>
</feature>
<evidence type="ECO:0000256" key="1">
    <source>
        <dbReference type="ARBA" id="ARBA00023242"/>
    </source>
</evidence>
<feature type="compositionally biased region" description="Low complexity" evidence="2">
    <location>
        <begin position="94"/>
        <end position="111"/>
    </location>
</feature>
<dbReference type="GO" id="GO:0000981">
    <property type="term" value="F:DNA-binding transcription factor activity, RNA polymerase II-specific"/>
    <property type="evidence" value="ECO:0007669"/>
    <property type="project" value="InterPro"/>
</dbReference>
<keyword evidence="1" id="KW-0539">Nucleus</keyword>
<name>A0AAD9H580_9PEZI</name>
<gene>
    <name evidence="4" type="ORF">LX32DRAFT_185303</name>
</gene>
<dbReference type="Pfam" id="PF00172">
    <property type="entry name" value="Zn_clus"/>
    <property type="match status" value="1"/>
</dbReference>
<protein>
    <recommendedName>
        <fullName evidence="3">Zn(2)-C6 fungal-type domain-containing protein</fullName>
    </recommendedName>
</protein>
<keyword evidence="5" id="KW-1185">Reference proteome</keyword>
<reference evidence="4" key="1">
    <citation type="submission" date="2021-06" db="EMBL/GenBank/DDBJ databases">
        <title>Comparative genomics, transcriptomics and evolutionary studies reveal genomic signatures of adaptation to plant cell wall in hemibiotrophic fungi.</title>
        <authorList>
            <consortium name="DOE Joint Genome Institute"/>
            <person name="Baroncelli R."/>
            <person name="Diaz J.F."/>
            <person name="Benocci T."/>
            <person name="Peng M."/>
            <person name="Battaglia E."/>
            <person name="Haridas S."/>
            <person name="Andreopoulos W."/>
            <person name="Labutti K."/>
            <person name="Pangilinan J."/>
            <person name="Floch G.L."/>
            <person name="Makela M.R."/>
            <person name="Henrissat B."/>
            <person name="Grigoriev I.V."/>
            <person name="Crouch J.A."/>
            <person name="De Vries R.P."/>
            <person name="Sukno S.A."/>
            <person name="Thon M.R."/>
        </authorList>
    </citation>
    <scope>NUCLEOTIDE SEQUENCE</scope>
    <source>
        <strain evidence="4">MAFF235873</strain>
    </source>
</reference>
<dbReference type="Gene3D" id="4.10.240.10">
    <property type="entry name" value="Zn(2)-C6 fungal-type DNA-binding domain"/>
    <property type="match status" value="1"/>
</dbReference>
<sequence>MFGLFRSDKGLDEVDVVRLSDQPFANDCENTFYQRSACDLCRTRQHKCQGPHETCNRCMATSSACTYTLSSGKGPGKKRLRKISLAHPGLRATQSSYQSLQSSASTSSQRSPVCQQNTISNSQDLNNVNSAASSSGPDILNMFGDTTWDFATDDPFALGGLAPFQDTGNAADSSTQNSQRSSTGPLPLHLCPSPRPRPTLQHTGLSLATGSSGSSGSSAGAPPCPCLYTMLELLEMIGARVGVLKEDKTEDLFTCLDRASNQCCELVQCRLCRVLANNPVMVATLGRQLVAVTEEIVSRLQTARQGYNGAMVAGAPTPTPLPSASSAASPAASGCKSFQYGRYRVGKRQVEARLLQTLVRCHVDEVRELLSEFSRYFMQATSVVPISAAAKLEDAQRLAEGLVMVVG</sequence>
<evidence type="ECO:0000259" key="3">
    <source>
        <dbReference type="PROSITE" id="PS50048"/>
    </source>
</evidence>
<dbReference type="InterPro" id="IPR036864">
    <property type="entry name" value="Zn2-C6_fun-type_DNA-bd_sf"/>
</dbReference>
<organism evidence="4 5">
    <name type="scientific">Colletotrichum zoysiae</name>
    <dbReference type="NCBI Taxonomy" id="1216348"/>
    <lineage>
        <taxon>Eukaryota</taxon>
        <taxon>Fungi</taxon>
        <taxon>Dikarya</taxon>
        <taxon>Ascomycota</taxon>
        <taxon>Pezizomycotina</taxon>
        <taxon>Sordariomycetes</taxon>
        <taxon>Hypocreomycetidae</taxon>
        <taxon>Glomerellales</taxon>
        <taxon>Glomerellaceae</taxon>
        <taxon>Colletotrichum</taxon>
        <taxon>Colletotrichum graminicola species complex</taxon>
    </lineage>
</organism>
<dbReference type="SUPFAM" id="SSF57701">
    <property type="entry name" value="Zn2/Cys6 DNA-binding domain"/>
    <property type="match status" value="1"/>
</dbReference>
<feature type="compositionally biased region" description="Polar residues" evidence="2">
    <location>
        <begin position="112"/>
        <end position="132"/>
    </location>
</feature>
<dbReference type="PROSITE" id="PS50048">
    <property type="entry name" value="ZN2_CY6_FUNGAL_2"/>
    <property type="match status" value="1"/>
</dbReference>
<dbReference type="GO" id="GO:0008270">
    <property type="term" value="F:zinc ion binding"/>
    <property type="evidence" value="ECO:0007669"/>
    <property type="project" value="InterPro"/>
</dbReference>
<comment type="caution">
    <text evidence="4">The sequence shown here is derived from an EMBL/GenBank/DDBJ whole genome shotgun (WGS) entry which is preliminary data.</text>
</comment>
<dbReference type="CDD" id="cd00067">
    <property type="entry name" value="GAL4"/>
    <property type="match status" value="1"/>
</dbReference>
<dbReference type="PROSITE" id="PS00463">
    <property type="entry name" value="ZN2_CY6_FUNGAL_1"/>
    <property type="match status" value="1"/>
</dbReference>
<evidence type="ECO:0000256" key="2">
    <source>
        <dbReference type="SAM" id="MobiDB-lite"/>
    </source>
</evidence>
<accession>A0AAD9H580</accession>
<dbReference type="InterPro" id="IPR001138">
    <property type="entry name" value="Zn2Cys6_DnaBD"/>
</dbReference>
<feature type="domain" description="Zn(2)-C6 fungal-type" evidence="3">
    <location>
        <begin position="37"/>
        <end position="67"/>
    </location>
</feature>
<dbReference type="SMART" id="SM00066">
    <property type="entry name" value="GAL4"/>
    <property type="match status" value="1"/>
</dbReference>
<feature type="region of interest" description="Disordered" evidence="2">
    <location>
        <begin position="161"/>
        <end position="219"/>
    </location>
</feature>
<feature type="compositionally biased region" description="Low complexity" evidence="2">
    <location>
        <begin position="203"/>
        <end position="219"/>
    </location>
</feature>
<dbReference type="AlphaFoldDB" id="A0AAD9H580"/>
<proteinExistence type="predicted"/>
<feature type="compositionally biased region" description="Polar residues" evidence="2">
    <location>
        <begin position="166"/>
        <end position="184"/>
    </location>
</feature>
<evidence type="ECO:0000313" key="5">
    <source>
        <dbReference type="Proteomes" id="UP001232148"/>
    </source>
</evidence>
<dbReference type="Proteomes" id="UP001232148">
    <property type="component" value="Unassembled WGS sequence"/>
</dbReference>
<dbReference type="EMBL" id="MU843030">
    <property type="protein sequence ID" value="KAK2022696.1"/>
    <property type="molecule type" value="Genomic_DNA"/>
</dbReference>
<evidence type="ECO:0000313" key="4">
    <source>
        <dbReference type="EMBL" id="KAK2022696.1"/>
    </source>
</evidence>